<dbReference type="HOGENOM" id="CLU_032487_4_0_1"/>
<organism evidence="4">
    <name type="scientific">Capitella teleta</name>
    <name type="common">Polychaete worm</name>
    <dbReference type="NCBI Taxonomy" id="283909"/>
    <lineage>
        <taxon>Eukaryota</taxon>
        <taxon>Metazoa</taxon>
        <taxon>Spiralia</taxon>
        <taxon>Lophotrochozoa</taxon>
        <taxon>Annelida</taxon>
        <taxon>Polychaeta</taxon>
        <taxon>Sedentaria</taxon>
        <taxon>Scolecida</taxon>
        <taxon>Capitellidae</taxon>
        <taxon>Capitella</taxon>
    </lineage>
</organism>
<evidence type="ECO:0000256" key="1">
    <source>
        <dbReference type="ARBA" id="ARBA00010884"/>
    </source>
</evidence>
<accession>R7UF88</accession>
<dbReference type="Proteomes" id="UP000014760">
    <property type="component" value="Unassembled WGS sequence"/>
</dbReference>
<dbReference type="InterPro" id="IPR050960">
    <property type="entry name" value="AB_hydrolase_4_sf"/>
</dbReference>
<name>R7UF88_CAPTE</name>
<dbReference type="STRING" id="283909.R7UF88"/>
<keyword evidence="6" id="KW-1185">Reference proteome</keyword>
<evidence type="ECO:0000313" key="5">
    <source>
        <dbReference type="EnsemblMetazoa" id="CapteP143198"/>
    </source>
</evidence>
<dbReference type="PANTHER" id="PTHR10794:SF63">
    <property type="entry name" value="ALPHA_BETA HYDROLASE 1, ISOFORM A"/>
    <property type="match status" value="1"/>
</dbReference>
<evidence type="ECO:0000313" key="4">
    <source>
        <dbReference type="EMBL" id="ELU04778.1"/>
    </source>
</evidence>
<feature type="active site" description="Charge relay system" evidence="2">
    <location>
        <position position="176"/>
    </location>
</feature>
<protein>
    <recommendedName>
        <fullName evidence="3">AB hydrolase-1 domain-containing protein</fullName>
    </recommendedName>
</protein>
<dbReference type="PIRSF" id="PIRSF005211">
    <property type="entry name" value="Ab_hydro_YheT"/>
    <property type="match status" value="1"/>
</dbReference>
<dbReference type="EMBL" id="AMQN01023871">
    <property type="status" value="NOT_ANNOTATED_CDS"/>
    <property type="molecule type" value="Genomic_DNA"/>
</dbReference>
<dbReference type="InterPro" id="IPR012020">
    <property type="entry name" value="ABHD4"/>
</dbReference>
<evidence type="ECO:0000313" key="6">
    <source>
        <dbReference type="Proteomes" id="UP000014760"/>
    </source>
</evidence>
<dbReference type="InterPro" id="IPR029058">
    <property type="entry name" value="AB_hydrolase_fold"/>
</dbReference>
<dbReference type="GO" id="GO:0008126">
    <property type="term" value="F:acetylesterase activity"/>
    <property type="evidence" value="ECO:0007669"/>
    <property type="project" value="TreeGrafter"/>
</dbReference>
<sequence>MNFLPQRPVLAANPRMQGFLLRHCGSLRRKFWPTFWCWEARLQTILRTLIKTSPDVPYKKEFLNTSDGGHVALDWVQNDSGSPYVSSVRPTVLMMPGLTGEISSCGTVHESYARHLVKQATDRGYRALVFNNRGIGGADLKTPRTYNATNIEDLCEVIAHIKGRYPDSPLLGVGVSMGGLLLTNYLAKKGKDTPMVGAMSISAAWDIFATSKVLEEPLNSFLFNRHLTENLIEHLNKFIDDIHIPYLALNSADDMFSPGHSIPLDKAAASKNVAIAMTDHGGHIGFLEGIFPRGANLMDKLLGEFADAIFKHGHEL</sequence>
<reference evidence="5" key="3">
    <citation type="submission" date="2015-06" db="UniProtKB">
        <authorList>
            <consortium name="EnsemblMetazoa"/>
        </authorList>
    </citation>
    <scope>IDENTIFICATION</scope>
</reference>
<dbReference type="GO" id="GO:0051792">
    <property type="term" value="P:medium-chain fatty acid biosynthetic process"/>
    <property type="evidence" value="ECO:0007669"/>
    <property type="project" value="TreeGrafter"/>
</dbReference>
<reference evidence="6" key="1">
    <citation type="submission" date="2012-12" db="EMBL/GenBank/DDBJ databases">
        <authorList>
            <person name="Hellsten U."/>
            <person name="Grimwood J."/>
            <person name="Chapman J.A."/>
            <person name="Shapiro H."/>
            <person name="Aerts A."/>
            <person name="Otillar R.P."/>
            <person name="Terry A.Y."/>
            <person name="Boore J.L."/>
            <person name="Simakov O."/>
            <person name="Marletaz F."/>
            <person name="Cho S.-J."/>
            <person name="Edsinger-Gonzales E."/>
            <person name="Havlak P."/>
            <person name="Kuo D.-H."/>
            <person name="Larsson T."/>
            <person name="Lv J."/>
            <person name="Arendt D."/>
            <person name="Savage R."/>
            <person name="Osoegawa K."/>
            <person name="de Jong P."/>
            <person name="Lindberg D.R."/>
            <person name="Seaver E.C."/>
            <person name="Weisblat D.A."/>
            <person name="Putnam N.H."/>
            <person name="Grigoriev I.V."/>
            <person name="Rokhsar D.S."/>
        </authorList>
    </citation>
    <scope>NUCLEOTIDE SEQUENCE</scope>
    <source>
        <strain evidence="6">I ESC-2004</strain>
    </source>
</reference>
<evidence type="ECO:0000259" key="3">
    <source>
        <dbReference type="Pfam" id="PF00561"/>
    </source>
</evidence>
<dbReference type="PANTHER" id="PTHR10794">
    <property type="entry name" value="ABHYDROLASE DOMAIN-CONTAINING PROTEIN"/>
    <property type="match status" value="1"/>
</dbReference>
<dbReference type="EnsemblMetazoa" id="CapteT143198">
    <property type="protein sequence ID" value="CapteP143198"/>
    <property type="gene ID" value="CapteG143198"/>
</dbReference>
<dbReference type="InterPro" id="IPR000073">
    <property type="entry name" value="AB_hydrolase_1"/>
</dbReference>
<reference evidence="4 6" key="2">
    <citation type="journal article" date="2013" name="Nature">
        <title>Insights into bilaterian evolution from three spiralian genomes.</title>
        <authorList>
            <person name="Simakov O."/>
            <person name="Marletaz F."/>
            <person name="Cho S.J."/>
            <person name="Edsinger-Gonzales E."/>
            <person name="Havlak P."/>
            <person name="Hellsten U."/>
            <person name="Kuo D.H."/>
            <person name="Larsson T."/>
            <person name="Lv J."/>
            <person name="Arendt D."/>
            <person name="Savage R."/>
            <person name="Osoegawa K."/>
            <person name="de Jong P."/>
            <person name="Grimwood J."/>
            <person name="Chapman J.A."/>
            <person name="Shapiro H."/>
            <person name="Aerts A."/>
            <person name="Otillar R.P."/>
            <person name="Terry A.Y."/>
            <person name="Boore J.L."/>
            <person name="Grigoriev I.V."/>
            <person name="Lindberg D.R."/>
            <person name="Seaver E.C."/>
            <person name="Weisblat D.A."/>
            <person name="Putnam N.H."/>
            <person name="Rokhsar D.S."/>
        </authorList>
    </citation>
    <scope>NUCLEOTIDE SEQUENCE</scope>
    <source>
        <strain evidence="4 6">I ESC-2004</strain>
    </source>
</reference>
<dbReference type="GO" id="GO:0047372">
    <property type="term" value="F:monoacylglycerol lipase activity"/>
    <property type="evidence" value="ECO:0007669"/>
    <property type="project" value="TreeGrafter"/>
</dbReference>
<dbReference type="FunCoup" id="R7UF88">
    <property type="interactions" value="43"/>
</dbReference>
<dbReference type="EMBL" id="KB302151">
    <property type="protein sequence ID" value="ELU04778.1"/>
    <property type="molecule type" value="Genomic_DNA"/>
</dbReference>
<proteinExistence type="inferred from homology"/>
<dbReference type="EMBL" id="AMQN01023870">
    <property type="status" value="NOT_ANNOTATED_CDS"/>
    <property type="molecule type" value="Genomic_DNA"/>
</dbReference>
<evidence type="ECO:0000256" key="2">
    <source>
        <dbReference type="PIRSR" id="PIRSR005211-1"/>
    </source>
</evidence>
<dbReference type="Gene3D" id="3.40.50.1820">
    <property type="entry name" value="alpha/beta hydrolase"/>
    <property type="match status" value="1"/>
</dbReference>
<dbReference type="GO" id="GO:0051793">
    <property type="term" value="P:medium-chain fatty acid catabolic process"/>
    <property type="evidence" value="ECO:0007669"/>
    <property type="project" value="TreeGrafter"/>
</dbReference>
<feature type="active site" description="Charge relay system" evidence="2">
    <location>
        <position position="254"/>
    </location>
</feature>
<dbReference type="Pfam" id="PF00561">
    <property type="entry name" value="Abhydrolase_1"/>
    <property type="match status" value="1"/>
</dbReference>
<comment type="similarity">
    <text evidence="1">Belongs to the AB hydrolase superfamily. AB hydrolase 4 family.</text>
</comment>
<dbReference type="OMA" id="GCCRTKI"/>
<gene>
    <name evidence="4" type="ORF">CAPTEDRAFT_143198</name>
</gene>
<dbReference type="OrthoDB" id="247542at2759"/>
<dbReference type="AlphaFoldDB" id="R7UF88"/>
<dbReference type="SUPFAM" id="SSF53474">
    <property type="entry name" value="alpha/beta-Hydrolases"/>
    <property type="match status" value="1"/>
</dbReference>
<feature type="domain" description="AB hydrolase-1" evidence="3">
    <location>
        <begin position="90"/>
        <end position="203"/>
    </location>
</feature>
<feature type="active site" description="Charge relay system" evidence="2">
    <location>
        <position position="283"/>
    </location>
</feature>